<evidence type="ECO:0000313" key="1">
    <source>
        <dbReference type="EMBL" id="KHM49373.1"/>
    </source>
</evidence>
<sequence>MEELYNRLNAVPDAYSSFVLGVIIYVKQKPERLKKVMDFLKTSDSLTSSEIGEFIVSQPDFHEFGASRQQEEAS</sequence>
<dbReference type="Proteomes" id="UP000030993">
    <property type="component" value="Unassembled WGS sequence"/>
</dbReference>
<accession>A0A0B2JRH2</accession>
<dbReference type="RefSeq" id="WP_039211717.1">
    <property type="nucleotide sequence ID" value="NZ_JSCE01000237.1"/>
</dbReference>
<dbReference type="EMBL" id="JSCE01000237">
    <property type="protein sequence ID" value="KHM49373.1"/>
    <property type="molecule type" value="Genomic_DNA"/>
</dbReference>
<name>A0A0B2JRH2_9FIRM</name>
<gene>
    <name evidence="1" type="ORF">NZ47_12815</name>
</gene>
<protein>
    <submittedName>
        <fullName evidence="1">Uncharacterized protein</fullName>
    </submittedName>
</protein>
<proteinExistence type="predicted"/>
<keyword evidence="2" id="KW-1185">Reference proteome</keyword>
<reference evidence="1 2" key="1">
    <citation type="journal article" date="2013" name="PLoS ONE">
        <title>Identification and characterization of three novel lipases belonging to families II and V from Anaerovibrio lipolyticus 5ST.</title>
        <authorList>
            <person name="Prive F."/>
            <person name="Kaderbhai N.N."/>
            <person name="Girdwood S."/>
            <person name="Worgan H.J."/>
            <person name="Pinloche E."/>
            <person name="Scollan N.D."/>
            <person name="Huws S.A."/>
            <person name="Newbold C.J."/>
        </authorList>
    </citation>
    <scope>NUCLEOTIDE SEQUENCE [LARGE SCALE GENOMIC DNA]</scope>
    <source>
        <strain evidence="1 2">5S</strain>
    </source>
</reference>
<dbReference type="AlphaFoldDB" id="A0A0B2JRH2"/>
<comment type="caution">
    <text evidence="1">The sequence shown here is derived from an EMBL/GenBank/DDBJ whole genome shotgun (WGS) entry which is preliminary data.</text>
</comment>
<organism evidence="1 2">
    <name type="scientific">Anaerovibrio lipolyticus</name>
    <dbReference type="NCBI Taxonomy" id="82374"/>
    <lineage>
        <taxon>Bacteria</taxon>
        <taxon>Bacillati</taxon>
        <taxon>Bacillota</taxon>
        <taxon>Negativicutes</taxon>
        <taxon>Selenomonadales</taxon>
        <taxon>Selenomonadaceae</taxon>
        <taxon>Anaerovibrio</taxon>
    </lineage>
</organism>
<evidence type="ECO:0000313" key="2">
    <source>
        <dbReference type="Proteomes" id="UP000030993"/>
    </source>
</evidence>